<dbReference type="Pfam" id="PF01549">
    <property type="entry name" value="ShK"/>
    <property type="match status" value="3"/>
</dbReference>
<comment type="caution">
    <text evidence="4">The sequence shown here is derived from an EMBL/GenBank/DDBJ whole genome shotgun (WGS) entry which is preliminary data.</text>
</comment>
<dbReference type="EMBL" id="AZBU02000008">
    <property type="protein sequence ID" value="TKR66645.1"/>
    <property type="molecule type" value="Genomic_DNA"/>
</dbReference>
<organism evidence="4 5">
    <name type="scientific">Steinernema carpocapsae</name>
    <name type="common">Entomopathogenic nematode</name>
    <dbReference type="NCBI Taxonomy" id="34508"/>
    <lineage>
        <taxon>Eukaryota</taxon>
        <taxon>Metazoa</taxon>
        <taxon>Ecdysozoa</taxon>
        <taxon>Nematoda</taxon>
        <taxon>Chromadorea</taxon>
        <taxon>Rhabditida</taxon>
        <taxon>Tylenchina</taxon>
        <taxon>Panagrolaimomorpha</taxon>
        <taxon>Strongyloidoidea</taxon>
        <taxon>Steinernematidae</taxon>
        <taxon>Steinernema</taxon>
    </lineage>
</organism>
<feature type="domain" description="ShKT" evidence="3">
    <location>
        <begin position="460"/>
        <end position="495"/>
    </location>
</feature>
<sequence length="534" mass="59841">MRCLLLVVLLFGAALTEETSPRPTPSQSQCRYGNLTPGCRRCEDKNGIWVCSQTGSICEKVDGGTSCCPPPPGCKDKIDRKRCLRYVDGGLCVTRVAKELCPVSCNACNSTVMSTTVKPETTAEAKVSTDHDFVTTTTQAIPESSESPVGSTLKPEEPSTEGNEYTTEKEPETNTWWPWWTTSNWWGTTYSGNPESTPEPWATTWWPWWGTGTPDYSVGTTPSEPEGSTWWPWWWGTTDNGTPGYPGSTPSYPEGSTWWPGWWGTTDNGTPGYPGSTPFYSEASTWWPWWGTTRYWRGTTNNETPGYPGTTPSYPDGSTWWPWWETTRYWWRTTPDYHHSTRPTPKNAPSGLGGVLLIVITGERLLVIRGLEAPGVLPEPTITKGPPVIRTPKEPAIQRIHITMEPLIWTPSRPHHTGTPGYETTRRHHWESTSRYPLTGTPEYETTRRPPWYTSTVTPQCADTPGTNCQRFKNEGLCIIDAIRDECKLSCGACDCKDLFTSLCANWKAENLCFLEPIKNVCPYSCDACIRQPQ</sequence>
<feature type="domain" description="ShKT" evidence="3">
    <location>
        <begin position="73"/>
        <end position="109"/>
    </location>
</feature>
<feature type="chain" id="PRO_5020668682" description="ShKT domain-containing protein" evidence="2">
    <location>
        <begin position="17"/>
        <end position="534"/>
    </location>
</feature>
<dbReference type="SMART" id="SM00254">
    <property type="entry name" value="ShKT"/>
    <property type="match status" value="3"/>
</dbReference>
<dbReference type="Proteomes" id="UP000298663">
    <property type="component" value="Unassembled WGS sequence"/>
</dbReference>
<name>A0A4V5ZZ73_STECR</name>
<evidence type="ECO:0000313" key="4">
    <source>
        <dbReference type="EMBL" id="TKR66645.1"/>
    </source>
</evidence>
<evidence type="ECO:0000259" key="3">
    <source>
        <dbReference type="SMART" id="SM00254"/>
    </source>
</evidence>
<evidence type="ECO:0000313" key="5">
    <source>
        <dbReference type="Proteomes" id="UP000298663"/>
    </source>
</evidence>
<feature type="region of interest" description="Disordered" evidence="1">
    <location>
        <begin position="138"/>
        <end position="172"/>
    </location>
</feature>
<feature type="compositionally biased region" description="Polar residues" evidence="1">
    <location>
        <begin position="138"/>
        <end position="150"/>
    </location>
</feature>
<protein>
    <recommendedName>
        <fullName evidence="3">ShKT domain-containing protein</fullName>
    </recommendedName>
</protein>
<reference evidence="4 5" key="2">
    <citation type="journal article" date="2019" name="G3 (Bethesda)">
        <title>Hybrid Assembly of the Genome of the Entomopathogenic Nematode Steinernema carpocapsae Identifies the X-Chromosome.</title>
        <authorList>
            <person name="Serra L."/>
            <person name="Macchietto M."/>
            <person name="Macias-Munoz A."/>
            <person name="McGill C.J."/>
            <person name="Rodriguez I.M."/>
            <person name="Rodriguez B."/>
            <person name="Murad R."/>
            <person name="Mortazavi A."/>
        </authorList>
    </citation>
    <scope>NUCLEOTIDE SEQUENCE [LARGE SCALE GENOMIC DNA]</scope>
    <source>
        <strain evidence="4 5">ALL</strain>
    </source>
</reference>
<evidence type="ECO:0000256" key="1">
    <source>
        <dbReference type="SAM" id="MobiDB-lite"/>
    </source>
</evidence>
<evidence type="ECO:0000256" key="2">
    <source>
        <dbReference type="SAM" id="SignalP"/>
    </source>
</evidence>
<gene>
    <name evidence="4" type="ORF">L596_022911</name>
</gene>
<keyword evidence="2" id="KW-0732">Signal</keyword>
<reference evidence="4 5" key="1">
    <citation type="journal article" date="2015" name="Genome Biol.">
        <title>Comparative genomics of Steinernema reveals deeply conserved gene regulatory networks.</title>
        <authorList>
            <person name="Dillman A.R."/>
            <person name="Macchietto M."/>
            <person name="Porter C.F."/>
            <person name="Rogers A."/>
            <person name="Williams B."/>
            <person name="Antoshechkin I."/>
            <person name="Lee M.M."/>
            <person name="Goodwin Z."/>
            <person name="Lu X."/>
            <person name="Lewis E.E."/>
            <person name="Goodrich-Blair H."/>
            <person name="Stock S.P."/>
            <person name="Adams B.J."/>
            <person name="Sternberg P.W."/>
            <person name="Mortazavi A."/>
        </authorList>
    </citation>
    <scope>NUCLEOTIDE SEQUENCE [LARGE SCALE GENOMIC DNA]</scope>
    <source>
        <strain evidence="4 5">ALL</strain>
    </source>
</reference>
<proteinExistence type="predicted"/>
<feature type="region of interest" description="Disordered" evidence="1">
    <location>
        <begin position="413"/>
        <end position="449"/>
    </location>
</feature>
<dbReference type="InterPro" id="IPR003582">
    <property type="entry name" value="ShKT_dom"/>
</dbReference>
<dbReference type="AlphaFoldDB" id="A0A4V5ZZ73"/>
<feature type="signal peptide" evidence="2">
    <location>
        <begin position="1"/>
        <end position="16"/>
    </location>
</feature>
<accession>A0A4V5ZZ73</accession>
<keyword evidence="5" id="KW-1185">Reference proteome</keyword>
<feature type="domain" description="ShKT" evidence="3">
    <location>
        <begin position="496"/>
        <end position="530"/>
    </location>
</feature>